<evidence type="ECO:0000313" key="4">
    <source>
        <dbReference type="Proteomes" id="UP001486888"/>
    </source>
</evidence>
<reference evidence="3 4" key="1">
    <citation type="submission" date="2023-05" db="EMBL/GenBank/DDBJ databases">
        <title>Glutamicibacter sp. B1, complete genome.</title>
        <authorList>
            <person name="Long Y.H."/>
            <person name="Fang T."/>
            <person name="Li X.Y."/>
        </authorList>
    </citation>
    <scope>NUCLEOTIDE SEQUENCE [LARGE SCALE GENOMIC DNA]</scope>
    <source>
        <strain evidence="3 4">B1</strain>
    </source>
</reference>
<gene>
    <name evidence="3" type="ORF">QMQ05_11015</name>
</gene>
<dbReference type="EMBL" id="CP125942">
    <property type="protein sequence ID" value="XAO47588.1"/>
    <property type="molecule type" value="Genomic_DNA"/>
</dbReference>
<dbReference type="SUPFAM" id="SSF55961">
    <property type="entry name" value="Bet v1-like"/>
    <property type="match status" value="1"/>
</dbReference>
<feature type="domain" description="Activator of Hsp90 ATPase homologue 1/2-like C-terminal" evidence="2">
    <location>
        <begin position="25"/>
        <end position="141"/>
    </location>
</feature>
<organism evidence="3 4">
    <name type="scientific">Glutamicibacter ectropisis</name>
    <dbReference type="NCBI Taxonomy" id="3046593"/>
    <lineage>
        <taxon>Bacteria</taxon>
        <taxon>Bacillati</taxon>
        <taxon>Actinomycetota</taxon>
        <taxon>Actinomycetes</taxon>
        <taxon>Micrococcales</taxon>
        <taxon>Micrococcaceae</taxon>
        <taxon>Glutamicibacter</taxon>
    </lineage>
</organism>
<dbReference type="InterPro" id="IPR013538">
    <property type="entry name" value="ASHA1/2-like_C"/>
</dbReference>
<evidence type="ECO:0000313" key="3">
    <source>
        <dbReference type="EMBL" id="XAO47588.1"/>
    </source>
</evidence>
<evidence type="ECO:0000256" key="1">
    <source>
        <dbReference type="ARBA" id="ARBA00006817"/>
    </source>
</evidence>
<evidence type="ECO:0000259" key="2">
    <source>
        <dbReference type="Pfam" id="PF08327"/>
    </source>
</evidence>
<proteinExistence type="inferred from homology"/>
<accession>A0AAU6WKC6</accession>
<dbReference type="KEGG" id="gey:QMQ05_11015"/>
<name>A0AAU6WKC6_9MICC</name>
<sequence>MDNLERHLERTADGGLVRFERFLAYPIQEVWAAITLPERLGDWWPPMAAEITVDLREGGRIVFEWPDLDFPTMEFEITRVEAPTLLEHKHTSPGSWMRWELEETDEGTRLLATYSVPDIDMAIDRGDVVGLHYSLDRLDPALSGNPVGWDNDAFQKLLATYAQERLGNS</sequence>
<dbReference type="CDD" id="cd08899">
    <property type="entry name" value="SRPBCC_CalC_Aha1-like_6"/>
    <property type="match status" value="1"/>
</dbReference>
<dbReference type="InterPro" id="IPR023393">
    <property type="entry name" value="START-like_dom_sf"/>
</dbReference>
<dbReference type="AlphaFoldDB" id="A0AAU6WKC6"/>
<dbReference type="Pfam" id="PF08327">
    <property type="entry name" value="AHSA1"/>
    <property type="match status" value="1"/>
</dbReference>
<protein>
    <submittedName>
        <fullName evidence="3">SRPBCC family protein</fullName>
    </submittedName>
</protein>
<dbReference type="Gene3D" id="3.30.530.20">
    <property type="match status" value="1"/>
</dbReference>
<comment type="similarity">
    <text evidence="1">Belongs to the AHA1 family.</text>
</comment>
<keyword evidence="4" id="KW-1185">Reference proteome</keyword>
<dbReference type="Proteomes" id="UP001486888">
    <property type="component" value="Chromosome"/>
</dbReference>